<evidence type="ECO:0000256" key="3">
    <source>
        <dbReference type="SAM" id="SignalP"/>
    </source>
</evidence>
<dbReference type="AlphaFoldDB" id="A0A2N9EBG3"/>
<feature type="region of interest" description="Disordered" evidence="2">
    <location>
        <begin position="33"/>
        <end position="151"/>
    </location>
</feature>
<feature type="compositionally biased region" description="Basic residues" evidence="2">
    <location>
        <begin position="49"/>
        <end position="60"/>
    </location>
</feature>
<protein>
    <submittedName>
        <fullName evidence="4">Uncharacterized protein</fullName>
    </submittedName>
</protein>
<dbReference type="Pfam" id="PF01190">
    <property type="entry name" value="Pollen_Ole_e_1"/>
    <property type="match status" value="1"/>
</dbReference>
<keyword evidence="1 3" id="KW-0732">Signal</keyword>
<dbReference type="PANTHER" id="PTHR33470:SF22">
    <property type="entry name" value="POLLEN OLE E 1 ALLERGEN AND EXTENSIN FAMILY PROTEIN"/>
    <property type="match status" value="1"/>
</dbReference>
<feature type="signal peptide" evidence="3">
    <location>
        <begin position="1"/>
        <end position="25"/>
    </location>
</feature>
<evidence type="ECO:0000256" key="2">
    <source>
        <dbReference type="SAM" id="MobiDB-lite"/>
    </source>
</evidence>
<evidence type="ECO:0000256" key="1">
    <source>
        <dbReference type="ARBA" id="ARBA00022729"/>
    </source>
</evidence>
<dbReference type="PANTHER" id="PTHR33470">
    <property type="entry name" value="OS01G0164075 PROTEIN"/>
    <property type="match status" value="1"/>
</dbReference>
<feature type="compositionally biased region" description="Pro residues" evidence="2">
    <location>
        <begin position="61"/>
        <end position="150"/>
    </location>
</feature>
<evidence type="ECO:0000313" key="4">
    <source>
        <dbReference type="EMBL" id="SPC76327.1"/>
    </source>
</evidence>
<reference evidence="4" key="1">
    <citation type="submission" date="2018-02" db="EMBL/GenBank/DDBJ databases">
        <authorList>
            <person name="Cohen D.B."/>
            <person name="Kent A.D."/>
        </authorList>
    </citation>
    <scope>NUCLEOTIDE SEQUENCE</scope>
</reference>
<proteinExistence type="predicted"/>
<dbReference type="EMBL" id="OIVN01000213">
    <property type="protein sequence ID" value="SPC76327.1"/>
    <property type="molecule type" value="Genomic_DNA"/>
</dbReference>
<gene>
    <name evidence="4" type="ORF">FSB_LOCUS4209</name>
</gene>
<feature type="chain" id="PRO_5014880010" evidence="3">
    <location>
        <begin position="26"/>
        <end position="279"/>
    </location>
</feature>
<name>A0A2N9EBG3_FAGSY</name>
<organism evidence="4">
    <name type="scientific">Fagus sylvatica</name>
    <name type="common">Beechnut</name>
    <dbReference type="NCBI Taxonomy" id="28930"/>
    <lineage>
        <taxon>Eukaryota</taxon>
        <taxon>Viridiplantae</taxon>
        <taxon>Streptophyta</taxon>
        <taxon>Embryophyta</taxon>
        <taxon>Tracheophyta</taxon>
        <taxon>Spermatophyta</taxon>
        <taxon>Magnoliopsida</taxon>
        <taxon>eudicotyledons</taxon>
        <taxon>Gunneridae</taxon>
        <taxon>Pentapetalae</taxon>
        <taxon>rosids</taxon>
        <taxon>fabids</taxon>
        <taxon>Fagales</taxon>
        <taxon>Fagaceae</taxon>
        <taxon>Fagus</taxon>
    </lineage>
</organism>
<dbReference type="GO" id="GO:0071944">
    <property type="term" value="C:cell periphery"/>
    <property type="evidence" value="ECO:0007669"/>
    <property type="project" value="TreeGrafter"/>
</dbReference>
<accession>A0A2N9EBG3</accession>
<sequence length="279" mass="30217">MGFAANAFVAVQLMLLLVSSFTVFGEVINAEPPSYHHAHSPSPSPAHPPSHHHHHHHHPPAHPPSHPPHQPPQHAPPSHPPVHPPSHPPQHAPPSHPPVHPPSHPPHQSPQHAPPSHPPVHPPHQAPPSHPPVHPPAHPPSHPPKGPPHPRSFVAVQGVVYCKSCKYAGFETLSGATPVLDAVVKLQCNNTKYPLVLTTKTDKNGYFFLTAPKTITSYGAHKCKAFLVSSPLASCSKPTDLHYGLQGAILRPEKPYMAKKLPFILYTVGPFAFEPKCPR</sequence>